<dbReference type="Pfam" id="PF02656">
    <property type="entry name" value="DUF202"/>
    <property type="match status" value="1"/>
</dbReference>
<dbReference type="PROSITE" id="PS51382">
    <property type="entry name" value="SPX"/>
    <property type="match status" value="1"/>
</dbReference>
<dbReference type="CDD" id="cd07751">
    <property type="entry name" value="PolyPPase_VTC4_like"/>
    <property type="match status" value="1"/>
</dbReference>
<evidence type="ECO:0000313" key="10">
    <source>
        <dbReference type="Proteomes" id="UP000193648"/>
    </source>
</evidence>
<evidence type="ECO:0000256" key="5">
    <source>
        <dbReference type="ARBA" id="ARBA00023136"/>
    </source>
</evidence>
<feature type="compositionally biased region" description="Low complexity" evidence="6">
    <location>
        <begin position="560"/>
        <end position="572"/>
    </location>
</feature>
<dbReference type="InterPro" id="IPR003807">
    <property type="entry name" value="DUF202"/>
</dbReference>
<dbReference type="STRING" id="64571.A0A1Y2GT45"/>
<feature type="domain" description="SPX" evidence="8">
    <location>
        <begin position="1"/>
        <end position="141"/>
    </location>
</feature>
<dbReference type="Pfam" id="PF09359">
    <property type="entry name" value="VTC"/>
    <property type="match status" value="1"/>
</dbReference>
<reference evidence="9 10" key="1">
    <citation type="submission" date="2016-07" db="EMBL/GenBank/DDBJ databases">
        <title>Pervasive Adenine N6-methylation of Active Genes in Fungi.</title>
        <authorList>
            <consortium name="DOE Joint Genome Institute"/>
            <person name="Mondo S.J."/>
            <person name="Dannebaum R.O."/>
            <person name="Kuo R.C."/>
            <person name="Labutti K."/>
            <person name="Haridas S."/>
            <person name="Kuo A."/>
            <person name="Salamov A."/>
            <person name="Ahrendt S.R."/>
            <person name="Lipzen A."/>
            <person name="Sullivan W."/>
            <person name="Andreopoulos W.B."/>
            <person name="Clum A."/>
            <person name="Lindquist E."/>
            <person name="Daum C."/>
            <person name="Ramamoorthy G.K."/>
            <person name="Gryganskyi A."/>
            <person name="Culley D."/>
            <person name="Magnuson J.K."/>
            <person name="James T.Y."/>
            <person name="O'Malley M.A."/>
            <person name="Stajich J.E."/>
            <person name="Spatafora J.W."/>
            <person name="Visel A."/>
            <person name="Grigoriev I.V."/>
        </authorList>
    </citation>
    <scope>NUCLEOTIDE SEQUENCE [LARGE SCALE GENOMIC DNA]</scope>
    <source>
        <strain evidence="9 10">NRRL 3116</strain>
    </source>
</reference>
<dbReference type="GO" id="GO:0006799">
    <property type="term" value="P:polyphosphate biosynthetic process"/>
    <property type="evidence" value="ECO:0007669"/>
    <property type="project" value="UniProtKB-ARBA"/>
</dbReference>
<dbReference type="InterPro" id="IPR042267">
    <property type="entry name" value="VTC_sf"/>
</dbReference>
<evidence type="ECO:0000313" key="9">
    <source>
        <dbReference type="EMBL" id="ORZ21965.1"/>
    </source>
</evidence>
<sequence>MKFGDNLQDSIYPPWKDNYVQYNELKEQLEQGLSKPAGWTERDEGIFGETIDGDLTKVFNFVTEKFEELQERTSKAELRVATFQQSYNQKELESLTSTITEITDEVNQLSKYCRTNYAGFLKIVKKHDKNVPYKLRPVFMVQLKSRTFYNVNFDSLVVRLSKLYHTLGADSFAFGTPITPSTFTGRANIEGLDRKSFKFWVHPDNVMEVKTTVLKHLPVVLYTPRGPNTAESLDPSLSSVYLDNSAFDLYNNKLERKEGAQAIRLRWYGSPSNNEIYVERKIHHEINKFGEYHDRFTIKEKYVDAFLKGEYTMDRQIAKLRDQGAKSPTEIEKFEEMVKDVQKTIVDMKLKPVLRTVYNRTAFQIPGDKRVRLSLDTDLCMIREDNLDNTTRSGNHWRRMDIDYPLGTKTAYENDITRFNYAILEVKLELPIGKSTPGWVDELMNSHLVESAESFSKYVHGVAVLLESHVALLPFWLAQLEKESVRTSESMRGQLATDTFPISRSGSMAEIHSINSRRSSVVSRSESENGASTRSLSKGKNKSMDIVVDSQYGQNGNGQYGSSSRASSRPSSINKRPFGFKGLGGVFKKSGKGKDAHETSPLLGPNDSQQDLVPQIKIIPPKPKKVVGPLKVEAKVFFANERTFLKWMHIAILIGTLGVSLYNAGDNIGRFAGILLSITALLTLVYSIWLYERRLTMLRNKDPGPYDEPVMPTLMCVCILTAISLNFYLKSSVKSKP</sequence>
<evidence type="ECO:0000259" key="8">
    <source>
        <dbReference type="PROSITE" id="PS51382"/>
    </source>
</evidence>
<organism evidence="9 10">
    <name type="scientific">Lobosporangium transversale</name>
    <dbReference type="NCBI Taxonomy" id="64571"/>
    <lineage>
        <taxon>Eukaryota</taxon>
        <taxon>Fungi</taxon>
        <taxon>Fungi incertae sedis</taxon>
        <taxon>Mucoromycota</taxon>
        <taxon>Mortierellomycotina</taxon>
        <taxon>Mortierellomycetes</taxon>
        <taxon>Mortierellales</taxon>
        <taxon>Mortierellaceae</taxon>
        <taxon>Lobosporangium</taxon>
    </lineage>
</organism>
<dbReference type="GeneID" id="33571799"/>
<proteinExistence type="predicted"/>
<keyword evidence="10" id="KW-1185">Reference proteome</keyword>
<feature type="compositionally biased region" description="Polar residues" evidence="6">
    <location>
        <begin position="529"/>
        <end position="538"/>
    </location>
</feature>
<dbReference type="AlphaFoldDB" id="A0A1Y2GT45"/>
<dbReference type="Gene3D" id="3.20.100.30">
    <property type="entry name" value="VTC, catalytic tunnel domain"/>
    <property type="match status" value="1"/>
</dbReference>
<gene>
    <name evidence="9" type="ORF">BCR41DRAFT_420865</name>
</gene>
<keyword evidence="5 7" id="KW-0472">Membrane</keyword>
<comment type="subcellular location">
    <subcellularLocation>
        <location evidence="1">Vacuole membrane</location>
        <topology evidence="1">Multi-pass membrane protein</topology>
    </subcellularLocation>
</comment>
<dbReference type="InParanoid" id="A0A1Y2GT45"/>
<dbReference type="OrthoDB" id="6493944at2759"/>
<dbReference type="InterPro" id="IPR018966">
    <property type="entry name" value="VTC_domain"/>
</dbReference>
<dbReference type="InterPro" id="IPR004331">
    <property type="entry name" value="SPX_dom"/>
</dbReference>
<dbReference type="GO" id="GO:0033254">
    <property type="term" value="C:vacuolar transporter chaperone complex"/>
    <property type="evidence" value="ECO:0007669"/>
    <property type="project" value="TreeGrafter"/>
</dbReference>
<name>A0A1Y2GT45_9FUNG</name>
<feature type="transmembrane region" description="Helical" evidence="7">
    <location>
        <begin position="710"/>
        <end position="729"/>
    </location>
</feature>
<dbReference type="EMBL" id="MCFF01000011">
    <property type="protein sequence ID" value="ORZ21965.1"/>
    <property type="molecule type" value="Genomic_DNA"/>
</dbReference>
<feature type="region of interest" description="Disordered" evidence="6">
    <location>
        <begin position="512"/>
        <end position="609"/>
    </location>
</feature>
<protein>
    <submittedName>
        <fullName evidence="9">VTC domain-domain-containing protein</fullName>
    </submittedName>
</protein>
<evidence type="ECO:0000256" key="4">
    <source>
        <dbReference type="ARBA" id="ARBA00022989"/>
    </source>
</evidence>
<comment type="caution">
    <text evidence="9">The sequence shown here is derived from an EMBL/GenBank/DDBJ whole genome shotgun (WGS) entry which is preliminary data.</text>
</comment>
<dbReference type="CDD" id="cd14480">
    <property type="entry name" value="SPX_VTC2_like"/>
    <property type="match status" value="1"/>
</dbReference>
<feature type="transmembrane region" description="Helical" evidence="7">
    <location>
        <begin position="644"/>
        <end position="664"/>
    </location>
</feature>
<accession>A0A1Y2GT45</accession>
<dbReference type="GO" id="GO:0000329">
    <property type="term" value="C:fungal-type vacuole membrane"/>
    <property type="evidence" value="ECO:0007669"/>
    <property type="project" value="TreeGrafter"/>
</dbReference>
<evidence type="ECO:0000256" key="2">
    <source>
        <dbReference type="ARBA" id="ARBA00022554"/>
    </source>
</evidence>
<evidence type="ECO:0000256" key="6">
    <source>
        <dbReference type="SAM" id="MobiDB-lite"/>
    </source>
</evidence>
<dbReference type="RefSeq" id="XP_021883216.1">
    <property type="nucleotide sequence ID" value="XM_022029956.1"/>
</dbReference>
<keyword evidence="3 7" id="KW-0812">Transmembrane</keyword>
<evidence type="ECO:0000256" key="7">
    <source>
        <dbReference type="SAM" id="Phobius"/>
    </source>
</evidence>
<keyword evidence="2" id="KW-0926">Vacuole</keyword>
<evidence type="ECO:0000256" key="1">
    <source>
        <dbReference type="ARBA" id="ARBA00004128"/>
    </source>
</evidence>
<dbReference type="PANTHER" id="PTHR46140:SF2">
    <property type="entry name" value="VACUOLAR TRANSPORTER CHAPERONE 3 COMPLEX SUBUNIT 3-RELATED"/>
    <property type="match status" value="1"/>
</dbReference>
<dbReference type="PANTHER" id="PTHR46140">
    <property type="entry name" value="VACUOLAR TRANSPORTER CHAPERONE 1-RELATED"/>
    <property type="match status" value="1"/>
</dbReference>
<feature type="transmembrane region" description="Helical" evidence="7">
    <location>
        <begin position="671"/>
        <end position="690"/>
    </location>
</feature>
<dbReference type="Proteomes" id="UP000193648">
    <property type="component" value="Unassembled WGS sequence"/>
</dbReference>
<keyword evidence="4 7" id="KW-1133">Transmembrane helix</keyword>
<evidence type="ECO:0000256" key="3">
    <source>
        <dbReference type="ARBA" id="ARBA00022692"/>
    </source>
</evidence>
<dbReference type="InterPro" id="IPR051572">
    <property type="entry name" value="VTC_Complex_Subunit"/>
</dbReference>